<accession>A0A917E261</accession>
<dbReference type="AlphaFoldDB" id="A0A917E261"/>
<reference evidence="2" key="1">
    <citation type="journal article" date="2014" name="Int. J. Syst. Evol. Microbiol.">
        <title>Complete genome sequence of Corynebacterium casei LMG S-19264T (=DSM 44701T), isolated from a smear-ripened cheese.</title>
        <authorList>
            <consortium name="US DOE Joint Genome Institute (JGI-PGF)"/>
            <person name="Walter F."/>
            <person name="Albersmeier A."/>
            <person name="Kalinowski J."/>
            <person name="Ruckert C."/>
        </authorList>
    </citation>
    <scope>NUCLEOTIDE SEQUENCE</scope>
    <source>
        <strain evidence="2">CGMCC 1.15367</strain>
    </source>
</reference>
<evidence type="ECO:0000313" key="2">
    <source>
        <dbReference type="EMBL" id="GGD97429.1"/>
    </source>
</evidence>
<reference evidence="2" key="2">
    <citation type="submission" date="2020-09" db="EMBL/GenBank/DDBJ databases">
        <authorList>
            <person name="Sun Q."/>
            <person name="Zhou Y."/>
        </authorList>
    </citation>
    <scope>NUCLEOTIDE SEQUENCE</scope>
    <source>
        <strain evidence="2">CGMCC 1.15367</strain>
    </source>
</reference>
<comment type="caution">
    <text evidence="2">The sequence shown here is derived from an EMBL/GenBank/DDBJ whole genome shotgun (WGS) entry which is preliminary data.</text>
</comment>
<dbReference type="RefSeq" id="WP_188907633.1">
    <property type="nucleotide sequence ID" value="NZ_BMIQ01000002.1"/>
</dbReference>
<dbReference type="EMBL" id="BMIQ01000002">
    <property type="protein sequence ID" value="GGD97429.1"/>
    <property type="molecule type" value="Genomic_DNA"/>
</dbReference>
<proteinExistence type="predicted"/>
<feature type="region of interest" description="Disordered" evidence="1">
    <location>
        <begin position="252"/>
        <end position="274"/>
    </location>
</feature>
<gene>
    <name evidence="2" type="ORF">GCM10011390_15310</name>
</gene>
<evidence type="ECO:0008006" key="4">
    <source>
        <dbReference type="Google" id="ProtNLM"/>
    </source>
</evidence>
<dbReference type="Proteomes" id="UP000644699">
    <property type="component" value="Unassembled WGS sequence"/>
</dbReference>
<evidence type="ECO:0000313" key="3">
    <source>
        <dbReference type="Proteomes" id="UP000644699"/>
    </source>
</evidence>
<keyword evidence="3" id="KW-1185">Reference proteome</keyword>
<name>A0A917E261_9HYPH</name>
<protein>
    <recommendedName>
        <fullName evidence="4">DUF937 domain-containing protein</fullName>
    </recommendedName>
</protein>
<sequence length="306" mass="32364">MTNQDERPAAEDGNFVADRLAEHYRLTQAEFEKARAALEPAFALGMRQALESPARWAELSKAFMAMTPRPDASARAAGETFLGAIFGAPGLRDAVSRQAAALTGIAPDILSRMMPQMATIGMEAMMRGALAEWSRLQPAGLASGDLGAATAEMMRRGANAVEALTRPSDEGRPSRGATLPMPANFFADAFAQAMRSGFDFWGQAAGVAKPVAPPPASFAARGGPAADPVTPFAMMFDAFAKGMRAAADATRLPLPQPAPGAASRPPRPEDDLVGNFLQTGRRMQEDYAREMAALFDRFSDKGAANG</sequence>
<organism evidence="2 3">
    <name type="scientific">Aureimonas endophytica</name>
    <dbReference type="NCBI Taxonomy" id="2027858"/>
    <lineage>
        <taxon>Bacteria</taxon>
        <taxon>Pseudomonadati</taxon>
        <taxon>Pseudomonadota</taxon>
        <taxon>Alphaproteobacteria</taxon>
        <taxon>Hyphomicrobiales</taxon>
        <taxon>Aurantimonadaceae</taxon>
        <taxon>Aureimonas</taxon>
    </lineage>
</organism>
<evidence type="ECO:0000256" key="1">
    <source>
        <dbReference type="SAM" id="MobiDB-lite"/>
    </source>
</evidence>